<keyword evidence="3" id="KW-1185">Reference proteome</keyword>
<dbReference type="KEGG" id="knv:Pan216_04210"/>
<feature type="transmembrane region" description="Helical" evidence="1">
    <location>
        <begin position="95"/>
        <end position="117"/>
    </location>
</feature>
<reference evidence="2 3" key="1">
    <citation type="submission" date="2019-02" db="EMBL/GenBank/DDBJ databases">
        <title>Deep-cultivation of Planctomycetes and their phenomic and genomic characterization uncovers novel biology.</title>
        <authorList>
            <person name="Wiegand S."/>
            <person name="Jogler M."/>
            <person name="Boedeker C."/>
            <person name="Pinto D."/>
            <person name="Vollmers J."/>
            <person name="Rivas-Marin E."/>
            <person name="Kohn T."/>
            <person name="Peeters S.H."/>
            <person name="Heuer A."/>
            <person name="Rast P."/>
            <person name="Oberbeckmann S."/>
            <person name="Bunk B."/>
            <person name="Jeske O."/>
            <person name="Meyerdierks A."/>
            <person name="Storesund J.E."/>
            <person name="Kallscheuer N."/>
            <person name="Luecker S."/>
            <person name="Lage O.M."/>
            <person name="Pohl T."/>
            <person name="Merkel B.J."/>
            <person name="Hornburger P."/>
            <person name="Mueller R.-W."/>
            <person name="Bruemmer F."/>
            <person name="Labrenz M."/>
            <person name="Spormann A.M."/>
            <person name="Op den Camp H."/>
            <person name="Overmann J."/>
            <person name="Amann R."/>
            <person name="Jetten M.S.M."/>
            <person name="Mascher T."/>
            <person name="Medema M.H."/>
            <person name="Devos D.P."/>
            <person name="Kaster A.-K."/>
            <person name="Ovreas L."/>
            <person name="Rohde M."/>
            <person name="Galperin M.Y."/>
            <person name="Jogler C."/>
        </authorList>
    </citation>
    <scope>NUCLEOTIDE SEQUENCE [LARGE SCALE GENOMIC DNA]</scope>
    <source>
        <strain evidence="2 3">Pan216</strain>
    </source>
</reference>
<organism evidence="2 3">
    <name type="scientific">Kolteria novifilia</name>
    <dbReference type="NCBI Taxonomy" id="2527975"/>
    <lineage>
        <taxon>Bacteria</taxon>
        <taxon>Pseudomonadati</taxon>
        <taxon>Planctomycetota</taxon>
        <taxon>Planctomycetia</taxon>
        <taxon>Kolteriales</taxon>
        <taxon>Kolteriaceae</taxon>
        <taxon>Kolteria</taxon>
    </lineage>
</organism>
<evidence type="ECO:0000256" key="1">
    <source>
        <dbReference type="SAM" id="Phobius"/>
    </source>
</evidence>
<dbReference type="EMBL" id="CP036279">
    <property type="protein sequence ID" value="QDU59590.1"/>
    <property type="molecule type" value="Genomic_DNA"/>
</dbReference>
<protein>
    <recommendedName>
        <fullName evidence="4">DUF3147 family protein</fullName>
    </recommendedName>
</protein>
<evidence type="ECO:0000313" key="3">
    <source>
        <dbReference type="Proteomes" id="UP000317093"/>
    </source>
</evidence>
<proteinExistence type="predicted"/>
<accession>A0A518AY21</accession>
<feature type="transmembrane region" description="Helical" evidence="1">
    <location>
        <begin position="123"/>
        <end position="145"/>
    </location>
</feature>
<evidence type="ECO:0000313" key="2">
    <source>
        <dbReference type="EMBL" id="QDU59590.1"/>
    </source>
</evidence>
<keyword evidence="1" id="KW-0472">Membrane</keyword>
<keyword evidence="1" id="KW-0812">Transmembrane</keyword>
<name>A0A518AY21_9BACT</name>
<sequence length="152" mass="16968">MTLVGMRDGEDVYCFVYPVAMWGRIREIRTNKGTLHRMYYVIKVLLTAGLVVAVSEASKRSSLLGGLLASLPLVSFFGMIWLYTETGNTQKVADLSRSVFWLVLPSLPFFLLLPVLLRKGWGFYGSLIVSTILMVGLYSVMVLALRRAGVEL</sequence>
<feature type="transmembrane region" description="Helical" evidence="1">
    <location>
        <begin position="63"/>
        <end position="83"/>
    </location>
</feature>
<gene>
    <name evidence="2" type="ORF">Pan216_04210</name>
</gene>
<dbReference type="AlphaFoldDB" id="A0A518AY21"/>
<dbReference type="Proteomes" id="UP000317093">
    <property type="component" value="Chromosome"/>
</dbReference>
<dbReference type="NCBIfam" id="NF006749">
    <property type="entry name" value="PRK09272.1-2"/>
    <property type="match status" value="1"/>
</dbReference>
<dbReference type="InterPro" id="IPR058117">
    <property type="entry name" value="BV97_02767-like"/>
</dbReference>
<keyword evidence="1" id="KW-1133">Transmembrane helix</keyword>
<evidence type="ECO:0008006" key="4">
    <source>
        <dbReference type="Google" id="ProtNLM"/>
    </source>
</evidence>
<feature type="transmembrane region" description="Helical" evidence="1">
    <location>
        <begin position="38"/>
        <end position="57"/>
    </location>
</feature>